<reference evidence="2 3" key="1">
    <citation type="submission" date="2018-07" db="EMBL/GenBank/DDBJ databases">
        <authorList>
            <person name="Quirk P.G."/>
            <person name="Krulwich T.A."/>
        </authorList>
    </citation>
    <scope>NUCLEOTIDE SEQUENCE [LARGE SCALE GENOMIC DNA]</scope>
    <source>
        <strain evidence="2 3">CC-BB4</strain>
    </source>
</reference>
<dbReference type="OrthoDB" id="8719709at2"/>
<dbReference type="Proteomes" id="UP000254889">
    <property type="component" value="Chromosome"/>
</dbReference>
<gene>
    <name evidence="2" type="ORF">DW352_09345</name>
</gene>
<keyword evidence="3" id="KW-1185">Reference proteome</keyword>
<dbReference type="KEGG" id="ptaw:DW352_09345"/>
<protein>
    <submittedName>
        <fullName evidence="2">YbjN domain-containing protein</fullName>
    </submittedName>
</protein>
<proteinExistence type="predicted"/>
<feature type="region of interest" description="Disordered" evidence="1">
    <location>
        <begin position="147"/>
        <end position="168"/>
    </location>
</feature>
<feature type="compositionally biased region" description="Low complexity" evidence="1">
    <location>
        <begin position="156"/>
        <end position="168"/>
    </location>
</feature>
<dbReference type="CDD" id="cd17511">
    <property type="entry name" value="YbjN_AmyR-like"/>
    <property type="match status" value="1"/>
</dbReference>
<dbReference type="AlphaFoldDB" id="A0A346A455"/>
<name>A0A346A455_9HYPH</name>
<sequence>MTVESLRDLLQDAGYRVETVGEGRARFLRSASNRFAFDIRPGSAIPGTTDRFADVAFVALLAVQGTLPLDLINRWNCTRRFGRLFLDQTIPGQDFLVLSMDSSFAGGVSAQQMRVQVEIWDSLLQQFVPWLREELSKVAPKIDAVAAPASAENTTPSAEAPVPAGAAA</sequence>
<evidence type="ECO:0000313" key="2">
    <source>
        <dbReference type="EMBL" id="AXK83952.1"/>
    </source>
</evidence>
<evidence type="ECO:0000256" key="1">
    <source>
        <dbReference type="SAM" id="MobiDB-lite"/>
    </source>
</evidence>
<dbReference type="EMBL" id="CP031417">
    <property type="protein sequence ID" value="AXK83952.1"/>
    <property type="molecule type" value="Genomic_DNA"/>
</dbReference>
<accession>A0A346A455</accession>
<dbReference type="InterPro" id="IPR019660">
    <property type="entry name" value="Put_sensory_transdc_reg_YbjN"/>
</dbReference>
<evidence type="ECO:0000313" key="3">
    <source>
        <dbReference type="Proteomes" id="UP000254889"/>
    </source>
</evidence>
<dbReference type="Pfam" id="PF10722">
    <property type="entry name" value="YbjN"/>
    <property type="match status" value="1"/>
</dbReference>
<organism evidence="2 3">
    <name type="scientific">Pseudolabrys taiwanensis</name>
    <dbReference type="NCBI Taxonomy" id="331696"/>
    <lineage>
        <taxon>Bacteria</taxon>
        <taxon>Pseudomonadati</taxon>
        <taxon>Pseudomonadota</taxon>
        <taxon>Alphaproteobacteria</taxon>
        <taxon>Hyphomicrobiales</taxon>
        <taxon>Xanthobacteraceae</taxon>
        <taxon>Pseudolabrys</taxon>
    </lineage>
</organism>